<name>A0ABR1WLJ7_9PEZI</name>
<evidence type="ECO:0000313" key="2">
    <source>
        <dbReference type="EMBL" id="KAK8084376.1"/>
    </source>
</evidence>
<dbReference type="GeneID" id="92043022"/>
<accession>A0ABR1WLJ7</accession>
<comment type="caution">
    <text evidence="2">The sequence shown here is derived from an EMBL/GenBank/DDBJ whole genome shotgun (WGS) entry which is preliminary data.</text>
</comment>
<dbReference type="RefSeq" id="XP_066668885.1">
    <property type="nucleotide sequence ID" value="XM_066809962.1"/>
</dbReference>
<sequence length="100" mass="11351">MCPPNGRLNLMDRRWCTPRPGQTMPIPHQSSTDTLIVAEIEAERQREFRQLICNTTAARDGAGDETTRKQWQITIDELKSLEAPTCRSPGDHGHREQAKP</sequence>
<reference evidence="2 3" key="1">
    <citation type="submission" date="2023-01" db="EMBL/GenBank/DDBJ databases">
        <title>Analysis of 21 Apiospora genomes using comparative genomics revels a genus with tremendous synthesis potential of carbohydrate active enzymes and secondary metabolites.</title>
        <authorList>
            <person name="Sorensen T."/>
        </authorList>
    </citation>
    <scope>NUCLEOTIDE SEQUENCE [LARGE SCALE GENOMIC DNA]</scope>
    <source>
        <strain evidence="2 3">CBS 114990</strain>
    </source>
</reference>
<protein>
    <submittedName>
        <fullName evidence="2">Uncharacterized protein</fullName>
    </submittedName>
</protein>
<gene>
    <name evidence="2" type="ORF">PG997_005647</name>
</gene>
<evidence type="ECO:0000256" key="1">
    <source>
        <dbReference type="SAM" id="MobiDB-lite"/>
    </source>
</evidence>
<organism evidence="2 3">
    <name type="scientific">Apiospora hydei</name>
    <dbReference type="NCBI Taxonomy" id="1337664"/>
    <lineage>
        <taxon>Eukaryota</taxon>
        <taxon>Fungi</taxon>
        <taxon>Dikarya</taxon>
        <taxon>Ascomycota</taxon>
        <taxon>Pezizomycotina</taxon>
        <taxon>Sordariomycetes</taxon>
        <taxon>Xylariomycetidae</taxon>
        <taxon>Amphisphaeriales</taxon>
        <taxon>Apiosporaceae</taxon>
        <taxon>Apiospora</taxon>
    </lineage>
</organism>
<feature type="region of interest" description="Disordered" evidence="1">
    <location>
        <begin position="81"/>
        <end position="100"/>
    </location>
</feature>
<feature type="compositionally biased region" description="Basic and acidic residues" evidence="1">
    <location>
        <begin position="89"/>
        <end position="100"/>
    </location>
</feature>
<proteinExistence type="predicted"/>
<dbReference type="Proteomes" id="UP001433268">
    <property type="component" value="Unassembled WGS sequence"/>
</dbReference>
<dbReference type="EMBL" id="JAQQWN010000005">
    <property type="protein sequence ID" value="KAK8084376.1"/>
    <property type="molecule type" value="Genomic_DNA"/>
</dbReference>
<keyword evidence="3" id="KW-1185">Reference proteome</keyword>
<evidence type="ECO:0000313" key="3">
    <source>
        <dbReference type="Proteomes" id="UP001433268"/>
    </source>
</evidence>